<dbReference type="InterPro" id="IPR024555">
    <property type="entry name" value="PX-associated"/>
</dbReference>
<dbReference type="STRING" id="1408157.A0A1J7IAH7"/>
<gene>
    <name evidence="4" type="ORF">CONLIGDRAFT_623633</name>
</gene>
<sequence length="800" mass="87879">MPEIVSPRPSSSVKAAALLSQQSQSHGSATSDGEYRAAASAEERPGSEETPSLAGTSAASRDSSALTSPQLHALFDILTHYQTYAEVESFKHPNTIAHYGRPFVLTSDSTASESKFAPESSAPLLASFLRSIVLPLPGVRDLSSDFWSVRLQGILVKLAEAELSESYDKGAVGTRKTLATVASVIQETLLRGTLGGFPKGSKRDLSRSYDASNAEDLSEAWEDAVHELVYGDLVDELFDCAIQEESLEHHSPAIKAASDYIILHLATFMHHVFVLSSEGRYLLKLVENVHQLVPYSMIKQTLRIGNAATMINGMVKLLLAKLSVGAFSNWVGLTQNADDGVNLLQRKSKLIRHRIITLVLSWDSSDFRKSAERIEKAKGGPSKEHLSAIKQYIETSRDQHDAVRGLSQKKSQSIIVTILQNTRPNLLSSLSEAQHAQCLDYYSALLSIRDREQITRVLCRQNPDLFTQALRDAVESFEPMIRGIHEKLDIREHLSAMESFLNDFISTSRPKKNQSGNKKTGSVPYTPSVEDYVRLLQRNKHLLYNWLHQFAANCPDIRELCRAWAKDAITEFRQGKSARNDSVQTAERDSQGQGIQSTSAEATEPRQTAAGDMSPAFQSIYTSLPIETRAEFLRILNTHAKYLDDLESLSTARMQRVIDNMDLGEPVTSKSGTTTPKRSGTAISNTGASTPASLSGTNTPRHAPSMNGPGMFLCRWQELLDRTIVTPAAPEGQPRTGKDVKANTALGKAGVGGVRDNWQTSFLAFEAEKDVPVPPDASAVMRAFGPGFKQVLVEMNKRMP</sequence>
<feature type="region of interest" description="Disordered" evidence="1">
    <location>
        <begin position="663"/>
        <end position="705"/>
    </location>
</feature>
<feature type="compositionally biased region" description="Polar residues" evidence="1">
    <location>
        <begin position="49"/>
        <end position="62"/>
    </location>
</feature>
<dbReference type="InterPro" id="IPR047168">
    <property type="entry name" value="LEC1-like"/>
</dbReference>
<evidence type="ECO:0000259" key="3">
    <source>
        <dbReference type="Pfam" id="PF12828"/>
    </source>
</evidence>
<evidence type="ECO:0000313" key="5">
    <source>
        <dbReference type="Proteomes" id="UP000182658"/>
    </source>
</evidence>
<dbReference type="GO" id="GO:0035091">
    <property type="term" value="F:phosphatidylinositol binding"/>
    <property type="evidence" value="ECO:0007669"/>
    <property type="project" value="TreeGrafter"/>
</dbReference>
<feature type="compositionally biased region" description="Polar residues" evidence="1">
    <location>
        <begin position="580"/>
        <end position="601"/>
    </location>
</feature>
<feature type="compositionally biased region" description="Polar residues" evidence="1">
    <location>
        <begin position="8"/>
        <end position="31"/>
    </location>
</feature>
<reference evidence="4 5" key="1">
    <citation type="submission" date="2016-10" db="EMBL/GenBank/DDBJ databases">
        <title>Draft genome sequence of Coniochaeta ligniaria NRRL30616, a lignocellulolytic fungus for bioabatement of inhibitors in plant biomass hydrolysates.</title>
        <authorList>
            <consortium name="DOE Joint Genome Institute"/>
            <person name="Jimenez D.J."/>
            <person name="Hector R.E."/>
            <person name="Riley R."/>
            <person name="Sun H."/>
            <person name="Grigoriev I.V."/>
            <person name="Van Elsas J.D."/>
            <person name="Nichols N.N."/>
        </authorList>
    </citation>
    <scope>NUCLEOTIDE SEQUENCE [LARGE SCALE GENOMIC DNA]</scope>
    <source>
        <strain evidence="4 5">NRRL 30616</strain>
    </source>
</reference>
<evidence type="ECO:0000259" key="2">
    <source>
        <dbReference type="Pfam" id="PF12825"/>
    </source>
</evidence>
<feature type="region of interest" description="Disordered" evidence="1">
    <location>
        <begin position="1"/>
        <end position="62"/>
    </location>
</feature>
<dbReference type="InterPro" id="IPR024554">
    <property type="entry name" value="LEC1-like_C"/>
</dbReference>
<evidence type="ECO:0000256" key="1">
    <source>
        <dbReference type="SAM" id="MobiDB-lite"/>
    </source>
</evidence>
<feature type="domain" description="PX" evidence="2">
    <location>
        <begin position="440"/>
        <end position="572"/>
    </location>
</feature>
<dbReference type="PANTHER" id="PTHR47185">
    <property type="entry name" value="PX DOMAIN-CONTAINING PROTEIN YPR097W"/>
    <property type="match status" value="1"/>
</dbReference>
<feature type="compositionally biased region" description="Polar residues" evidence="1">
    <location>
        <begin position="668"/>
        <end position="700"/>
    </location>
</feature>
<evidence type="ECO:0008006" key="6">
    <source>
        <dbReference type="Google" id="ProtNLM"/>
    </source>
</evidence>
<dbReference type="Pfam" id="PF12825">
    <property type="entry name" value="DUF3818"/>
    <property type="match status" value="2"/>
</dbReference>
<organism evidence="4 5">
    <name type="scientific">Coniochaeta ligniaria NRRL 30616</name>
    <dbReference type="NCBI Taxonomy" id="1408157"/>
    <lineage>
        <taxon>Eukaryota</taxon>
        <taxon>Fungi</taxon>
        <taxon>Dikarya</taxon>
        <taxon>Ascomycota</taxon>
        <taxon>Pezizomycotina</taxon>
        <taxon>Sordariomycetes</taxon>
        <taxon>Sordariomycetidae</taxon>
        <taxon>Coniochaetales</taxon>
        <taxon>Coniochaetaceae</taxon>
        <taxon>Coniochaeta</taxon>
    </lineage>
</organism>
<dbReference type="Proteomes" id="UP000182658">
    <property type="component" value="Unassembled WGS sequence"/>
</dbReference>
<dbReference type="EMBL" id="KV875103">
    <property type="protein sequence ID" value="OIW24687.1"/>
    <property type="molecule type" value="Genomic_DNA"/>
</dbReference>
<dbReference type="Pfam" id="PF12828">
    <property type="entry name" value="PXB"/>
    <property type="match status" value="1"/>
</dbReference>
<dbReference type="InParanoid" id="A0A1J7IAH7"/>
<dbReference type="OrthoDB" id="2117459at2759"/>
<keyword evidence="5" id="KW-1185">Reference proteome</keyword>
<proteinExistence type="predicted"/>
<dbReference type="PANTHER" id="PTHR47185:SF2">
    <property type="entry name" value="FUNGAL PROTEIN"/>
    <property type="match status" value="1"/>
</dbReference>
<feature type="domain" description="PX" evidence="2">
    <location>
        <begin position="236"/>
        <end position="436"/>
    </location>
</feature>
<name>A0A1J7IAH7_9PEZI</name>
<feature type="domain" description="PX-associated" evidence="3">
    <location>
        <begin position="63"/>
        <end position="191"/>
    </location>
</feature>
<protein>
    <recommendedName>
        <fullName evidence="6">PX domain-containing protein</fullName>
    </recommendedName>
</protein>
<feature type="region of interest" description="Disordered" evidence="1">
    <location>
        <begin position="575"/>
        <end position="614"/>
    </location>
</feature>
<dbReference type="AlphaFoldDB" id="A0A1J7IAH7"/>
<accession>A0A1J7IAH7</accession>
<evidence type="ECO:0000313" key="4">
    <source>
        <dbReference type="EMBL" id="OIW24687.1"/>
    </source>
</evidence>